<organism evidence="2 3">
    <name type="scientific">Marivirga lumbricoides</name>
    <dbReference type="NCBI Taxonomy" id="1046115"/>
    <lineage>
        <taxon>Bacteria</taxon>
        <taxon>Pseudomonadati</taxon>
        <taxon>Bacteroidota</taxon>
        <taxon>Cytophagia</taxon>
        <taxon>Cytophagales</taxon>
        <taxon>Marivirgaceae</taxon>
        <taxon>Marivirga</taxon>
    </lineage>
</organism>
<evidence type="ECO:0000256" key="1">
    <source>
        <dbReference type="SAM" id="SignalP"/>
    </source>
</evidence>
<proteinExistence type="predicted"/>
<accession>A0ABQ1N3V0</accession>
<keyword evidence="3" id="KW-1185">Reference proteome</keyword>
<name>A0ABQ1N3V0_9BACT</name>
<feature type="chain" id="PRO_5046967058" description="Tetratricopeptide repeat protein" evidence="1">
    <location>
        <begin position="21"/>
        <end position="351"/>
    </location>
</feature>
<gene>
    <name evidence="2" type="ORF">GCM10011506_43470</name>
</gene>
<keyword evidence="1" id="KW-0732">Signal</keyword>
<feature type="signal peptide" evidence="1">
    <location>
        <begin position="1"/>
        <end position="20"/>
    </location>
</feature>
<evidence type="ECO:0000313" key="2">
    <source>
        <dbReference type="EMBL" id="GGC53155.1"/>
    </source>
</evidence>
<sequence>MKKLLLVLAVLAVMGTRSFAQRLDKERGRLAYTQLPLTPLPEDITKYWVNIDLGYIFAGDSKTETLNKIKDAATISHLEKTMDEGVELLVRLETYYKSEVVFSTVEKKEKRDDKEVNVTYYFVTFDYKYPLYFEVKLPGEMEALKSGFSNNSNNMVNYRSADFKTSKERNDWWNANYKTLQSKLRTSLLNTNVGNLKNTLEDLYSYGKNTNYTEFVAVKKFKKFEYPDLDLALEKVKAGIAEISEDDIVFNEKFTANMEEAIVIWEKALEESDPENKKTRINEKVTEAIYNNLALTYVLMSDFEKADETIAIAEEKLGKKAIDNYIKTFLSDRRTRFAANEGRIPTSYPAP</sequence>
<comment type="caution">
    <text evidence="2">The sequence shown here is derived from an EMBL/GenBank/DDBJ whole genome shotgun (WGS) entry which is preliminary data.</text>
</comment>
<protein>
    <recommendedName>
        <fullName evidence="4">Tetratricopeptide repeat protein</fullName>
    </recommendedName>
</protein>
<reference evidence="3" key="1">
    <citation type="journal article" date="2019" name="Int. J. Syst. Evol. Microbiol.">
        <title>The Global Catalogue of Microorganisms (GCM) 10K type strain sequencing project: providing services to taxonomists for standard genome sequencing and annotation.</title>
        <authorList>
            <consortium name="The Broad Institute Genomics Platform"/>
            <consortium name="The Broad Institute Genome Sequencing Center for Infectious Disease"/>
            <person name="Wu L."/>
            <person name="Ma J."/>
        </authorList>
    </citation>
    <scope>NUCLEOTIDE SEQUENCE [LARGE SCALE GENOMIC DNA]</scope>
    <source>
        <strain evidence="3">CGMCC 1.10832</strain>
    </source>
</reference>
<dbReference type="Proteomes" id="UP000636010">
    <property type="component" value="Unassembled WGS sequence"/>
</dbReference>
<evidence type="ECO:0000313" key="3">
    <source>
        <dbReference type="Proteomes" id="UP000636010"/>
    </source>
</evidence>
<evidence type="ECO:0008006" key="4">
    <source>
        <dbReference type="Google" id="ProtNLM"/>
    </source>
</evidence>
<dbReference type="EMBL" id="BMEC01000018">
    <property type="protein sequence ID" value="GGC53155.1"/>
    <property type="molecule type" value="Genomic_DNA"/>
</dbReference>
<dbReference type="RefSeq" id="WP_188467450.1">
    <property type="nucleotide sequence ID" value="NZ_BAABHU010000018.1"/>
</dbReference>